<dbReference type="PANTHER" id="PTHR30466">
    <property type="entry name" value="FLAVIN REDUCTASE"/>
    <property type="match status" value="1"/>
</dbReference>
<dbReference type="InterPro" id="IPR012349">
    <property type="entry name" value="Split_barrel_FMN-bd"/>
</dbReference>
<dbReference type="EMBL" id="PGEZ01000001">
    <property type="protein sequence ID" value="PJJ56729.1"/>
    <property type="molecule type" value="Genomic_DNA"/>
</dbReference>
<dbReference type="SUPFAM" id="SSF50475">
    <property type="entry name" value="FMN-binding split barrel"/>
    <property type="match status" value="1"/>
</dbReference>
<keyword evidence="1" id="KW-0560">Oxidoreductase</keyword>
<gene>
    <name evidence="3" type="ORF">CLV56_0940</name>
</gene>
<sequence length="192" mass="20711">MSDSPQSHRLDPETDRAFRDALGRFASGVTVATTVADGVDHAMTASAFCSVSLDPPLVLLVVDHRNRFHDAVLSSGTWGVSILSEDGQDDGTWLAQRGRPLEGQLDEVPHHRGAATGAALLDRAIAWLECRTWQTYDGGDHTIVVGEVVAATASRGESASERPLLYYRSHYGSLVRSPESEKNSGRSALRQA</sequence>
<dbReference type="Proteomes" id="UP000230842">
    <property type="component" value="Unassembled WGS sequence"/>
</dbReference>
<dbReference type="AlphaFoldDB" id="A0A2M9BFK7"/>
<dbReference type="SMART" id="SM00903">
    <property type="entry name" value="Flavin_Reduct"/>
    <property type="match status" value="1"/>
</dbReference>
<dbReference type="InterPro" id="IPR050268">
    <property type="entry name" value="NADH-dep_flavin_reductase"/>
</dbReference>
<organism evidence="3 4">
    <name type="scientific">Mumia flava</name>
    <dbReference type="NCBI Taxonomy" id="1348852"/>
    <lineage>
        <taxon>Bacteria</taxon>
        <taxon>Bacillati</taxon>
        <taxon>Actinomycetota</taxon>
        <taxon>Actinomycetes</taxon>
        <taxon>Propionibacteriales</taxon>
        <taxon>Nocardioidaceae</taxon>
        <taxon>Mumia</taxon>
    </lineage>
</organism>
<dbReference type="Gene3D" id="2.30.110.10">
    <property type="entry name" value="Electron Transport, Fmn-binding Protein, Chain A"/>
    <property type="match status" value="1"/>
</dbReference>
<dbReference type="GO" id="GO:0010181">
    <property type="term" value="F:FMN binding"/>
    <property type="evidence" value="ECO:0007669"/>
    <property type="project" value="InterPro"/>
</dbReference>
<evidence type="ECO:0000256" key="1">
    <source>
        <dbReference type="ARBA" id="ARBA00023002"/>
    </source>
</evidence>
<dbReference type="PANTHER" id="PTHR30466:SF1">
    <property type="entry name" value="FMN REDUCTASE (NADH) RUTF"/>
    <property type="match status" value="1"/>
</dbReference>
<accession>A0A2M9BFK7</accession>
<dbReference type="Pfam" id="PF01613">
    <property type="entry name" value="Flavin_Reduct"/>
    <property type="match status" value="1"/>
</dbReference>
<reference evidence="3 4" key="1">
    <citation type="submission" date="2017-11" db="EMBL/GenBank/DDBJ databases">
        <title>Genomic Encyclopedia of Archaeal and Bacterial Type Strains, Phase II (KMG-II): From Individual Species to Whole Genera.</title>
        <authorList>
            <person name="Goeker M."/>
        </authorList>
    </citation>
    <scope>NUCLEOTIDE SEQUENCE [LARGE SCALE GENOMIC DNA]</scope>
    <source>
        <strain evidence="3 4">DSM 27763</strain>
    </source>
</reference>
<protein>
    <submittedName>
        <fullName evidence="3">Flavin reductase (DIM6/NTAB) family NADH-FMN oxidoreductase RutF</fullName>
    </submittedName>
</protein>
<dbReference type="GO" id="GO:0042602">
    <property type="term" value="F:riboflavin reductase (NADPH) activity"/>
    <property type="evidence" value="ECO:0007669"/>
    <property type="project" value="TreeGrafter"/>
</dbReference>
<dbReference type="RefSeq" id="WP_245857603.1">
    <property type="nucleotide sequence ID" value="NZ_PGEZ01000001.1"/>
</dbReference>
<evidence type="ECO:0000259" key="2">
    <source>
        <dbReference type="SMART" id="SM00903"/>
    </source>
</evidence>
<keyword evidence="4" id="KW-1185">Reference proteome</keyword>
<feature type="domain" description="Flavin reductase like" evidence="2">
    <location>
        <begin position="22"/>
        <end position="173"/>
    </location>
</feature>
<evidence type="ECO:0000313" key="4">
    <source>
        <dbReference type="Proteomes" id="UP000230842"/>
    </source>
</evidence>
<comment type="caution">
    <text evidence="3">The sequence shown here is derived from an EMBL/GenBank/DDBJ whole genome shotgun (WGS) entry which is preliminary data.</text>
</comment>
<evidence type="ECO:0000313" key="3">
    <source>
        <dbReference type="EMBL" id="PJJ56729.1"/>
    </source>
</evidence>
<dbReference type="InterPro" id="IPR002563">
    <property type="entry name" value="Flavin_Rdtase-like_dom"/>
</dbReference>
<proteinExistence type="predicted"/>
<name>A0A2M9BFK7_9ACTN</name>